<proteinExistence type="predicted"/>
<sequence>MHISLHELSDLRSKSNSQRSPLNHFIAPYNTYYFRIDSIAKRNLLSYWYVSFA</sequence>
<evidence type="ECO:0000313" key="2">
    <source>
        <dbReference type="EMBL" id="DAF54855.1"/>
    </source>
</evidence>
<feature type="compositionally biased region" description="Basic and acidic residues" evidence="1">
    <location>
        <begin position="1"/>
        <end position="13"/>
    </location>
</feature>
<accession>A0A8S5SVX6</accession>
<protein>
    <submittedName>
        <fullName evidence="2">Uncharacterized protein</fullName>
    </submittedName>
</protein>
<name>A0A8S5SVX6_9CAUD</name>
<evidence type="ECO:0000256" key="1">
    <source>
        <dbReference type="SAM" id="MobiDB-lite"/>
    </source>
</evidence>
<feature type="region of interest" description="Disordered" evidence="1">
    <location>
        <begin position="1"/>
        <end position="20"/>
    </location>
</feature>
<dbReference type="EMBL" id="BK032682">
    <property type="protein sequence ID" value="DAF54855.1"/>
    <property type="molecule type" value="Genomic_DNA"/>
</dbReference>
<reference evidence="2" key="1">
    <citation type="journal article" date="2021" name="Proc. Natl. Acad. Sci. U.S.A.">
        <title>A Catalog of Tens of Thousands of Viruses from Human Metagenomes Reveals Hidden Associations with Chronic Diseases.</title>
        <authorList>
            <person name="Tisza M.J."/>
            <person name="Buck C.B."/>
        </authorList>
    </citation>
    <scope>NUCLEOTIDE SEQUENCE</scope>
    <source>
        <strain evidence="2">CtqPo10</strain>
    </source>
</reference>
<organism evidence="2">
    <name type="scientific">Siphoviridae sp. ctqPo10</name>
    <dbReference type="NCBI Taxonomy" id="2827948"/>
    <lineage>
        <taxon>Viruses</taxon>
        <taxon>Duplodnaviria</taxon>
        <taxon>Heunggongvirae</taxon>
        <taxon>Uroviricota</taxon>
        <taxon>Caudoviricetes</taxon>
    </lineage>
</organism>